<dbReference type="EMBL" id="JABMIG020000511">
    <property type="protein sequence ID" value="KAL3776121.1"/>
    <property type="molecule type" value="Genomic_DNA"/>
</dbReference>
<feature type="region of interest" description="Disordered" evidence="1">
    <location>
        <begin position="130"/>
        <end position="149"/>
    </location>
</feature>
<proteinExistence type="predicted"/>
<sequence length="430" mass="47947">MNNPTITSLKHRSSPTPSTALPLLSLRRHRNALSAALLLMALALLIASNKGDHEVYHAGSLRQRDVSFKGANSLGNSEMARESRHDSVYGVDDDVEEPMEDDAVPSNFDSSDGPSTESENDEKYSLVASEDATQEDNKHDENNSENENHHPWWWIGMIDTLSNQNVDVTTSALANYANDKTSYSTPDEFLKACHANQLPDKQCDFVGGPENKFSAMPAHVMMVLRHLGMKTTSRVLEVGVGLGRNAKSIIDFLDKGGFCGIEPNGDMLAVGVAHMIGKDVMKTKQPRFSTDSDFDFGVFFQKEKEDKSKMQLFDVVTSRSAWTHTSKLQIEKYLASFARYTNPDAFLATSVVDVTEDCSKDYNGTEWVGKSHDDNNLGVVVHCMPWLREACRREGLVVKSLVEECPELVNDKWSDLGQPWIVVRHHREHA</sequence>
<feature type="compositionally biased region" description="Polar residues" evidence="1">
    <location>
        <begin position="107"/>
        <end position="117"/>
    </location>
</feature>
<gene>
    <name evidence="2" type="ORF">HJC23_000740</name>
</gene>
<accession>A0ABD3NMZ3</accession>
<feature type="compositionally biased region" description="Basic and acidic residues" evidence="1">
    <location>
        <begin position="135"/>
        <end position="149"/>
    </location>
</feature>
<name>A0ABD3NMZ3_9STRA</name>
<feature type="region of interest" description="Disordered" evidence="1">
    <location>
        <begin position="97"/>
        <end position="124"/>
    </location>
</feature>
<evidence type="ECO:0008006" key="4">
    <source>
        <dbReference type="Google" id="ProtNLM"/>
    </source>
</evidence>
<dbReference type="SUPFAM" id="SSF53335">
    <property type="entry name" value="S-adenosyl-L-methionine-dependent methyltransferases"/>
    <property type="match status" value="1"/>
</dbReference>
<evidence type="ECO:0000313" key="2">
    <source>
        <dbReference type="EMBL" id="KAL3776121.1"/>
    </source>
</evidence>
<dbReference type="Gene3D" id="3.40.50.150">
    <property type="entry name" value="Vaccinia Virus protein VP39"/>
    <property type="match status" value="1"/>
</dbReference>
<evidence type="ECO:0000313" key="3">
    <source>
        <dbReference type="Proteomes" id="UP001516023"/>
    </source>
</evidence>
<comment type="caution">
    <text evidence="2">The sequence shown here is derived from an EMBL/GenBank/DDBJ whole genome shotgun (WGS) entry which is preliminary data.</text>
</comment>
<keyword evidence="3" id="KW-1185">Reference proteome</keyword>
<evidence type="ECO:0000256" key="1">
    <source>
        <dbReference type="SAM" id="MobiDB-lite"/>
    </source>
</evidence>
<reference evidence="2 3" key="1">
    <citation type="journal article" date="2020" name="G3 (Bethesda)">
        <title>Improved Reference Genome for Cyclotella cryptica CCMP332, a Model for Cell Wall Morphogenesis, Salinity Adaptation, and Lipid Production in Diatoms (Bacillariophyta).</title>
        <authorList>
            <person name="Roberts W.R."/>
            <person name="Downey K.M."/>
            <person name="Ruck E.C."/>
            <person name="Traller J.C."/>
            <person name="Alverson A.J."/>
        </authorList>
    </citation>
    <scope>NUCLEOTIDE SEQUENCE [LARGE SCALE GENOMIC DNA]</scope>
    <source>
        <strain evidence="2 3">CCMP332</strain>
    </source>
</reference>
<dbReference type="AlphaFoldDB" id="A0ABD3NMZ3"/>
<dbReference type="InterPro" id="IPR029063">
    <property type="entry name" value="SAM-dependent_MTases_sf"/>
</dbReference>
<organism evidence="2 3">
    <name type="scientific">Cyclotella cryptica</name>
    <dbReference type="NCBI Taxonomy" id="29204"/>
    <lineage>
        <taxon>Eukaryota</taxon>
        <taxon>Sar</taxon>
        <taxon>Stramenopiles</taxon>
        <taxon>Ochrophyta</taxon>
        <taxon>Bacillariophyta</taxon>
        <taxon>Coscinodiscophyceae</taxon>
        <taxon>Thalassiosirophycidae</taxon>
        <taxon>Stephanodiscales</taxon>
        <taxon>Stephanodiscaceae</taxon>
        <taxon>Cyclotella</taxon>
    </lineage>
</organism>
<dbReference type="Proteomes" id="UP001516023">
    <property type="component" value="Unassembled WGS sequence"/>
</dbReference>
<protein>
    <recommendedName>
        <fullName evidence="4">Methyltransferase domain-containing protein</fullName>
    </recommendedName>
</protein>